<protein>
    <recommendedName>
        <fullName evidence="9">DNA-(apurinic or apyrimidinic site) endonuclease</fullName>
        <ecNumber evidence="9">3.1.-.-</ecNumber>
    </recommendedName>
</protein>
<dbReference type="GO" id="GO:0003677">
    <property type="term" value="F:DNA binding"/>
    <property type="evidence" value="ECO:0007669"/>
    <property type="project" value="InterPro"/>
</dbReference>
<dbReference type="Gene3D" id="3.60.10.10">
    <property type="entry name" value="Endonuclease/exonuclease/phosphatase"/>
    <property type="match status" value="1"/>
</dbReference>
<keyword evidence="12" id="KW-0255">Endonuclease</keyword>
<evidence type="ECO:0000256" key="9">
    <source>
        <dbReference type="RuleBase" id="RU362131"/>
    </source>
</evidence>
<evidence type="ECO:0000313" key="12">
    <source>
        <dbReference type="EMBL" id="EPY28003.1"/>
    </source>
</evidence>
<evidence type="ECO:0000256" key="1">
    <source>
        <dbReference type="ARBA" id="ARBA00001936"/>
    </source>
</evidence>
<evidence type="ECO:0000256" key="7">
    <source>
        <dbReference type="PIRSR" id="PIRSR604808-2"/>
    </source>
</evidence>
<feature type="binding site" evidence="7">
    <location>
        <position position="401"/>
    </location>
    <ligand>
        <name>Mg(2+)</name>
        <dbReference type="ChEBI" id="CHEBI:18420"/>
        <label>1</label>
    </ligand>
</feature>
<gene>
    <name evidence="13" type="ORF">STCU_02582</name>
    <name evidence="12" type="ORF">STCU_05350</name>
</gene>
<evidence type="ECO:0000313" key="13">
    <source>
        <dbReference type="EMBL" id="EPY32908.1"/>
    </source>
</evidence>
<dbReference type="EMBL" id="ATMH01002582">
    <property type="protein sequence ID" value="EPY32908.1"/>
    <property type="molecule type" value="Genomic_DNA"/>
</dbReference>
<dbReference type="InterPro" id="IPR036691">
    <property type="entry name" value="Endo/exonu/phosph_ase_sf"/>
</dbReference>
<feature type="binding site" evidence="7">
    <location>
        <position position="302"/>
    </location>
    <ligand>
        <name>Mg(2+)</name>
        <dbReference type="ChEBI" id="CHEBI:18420"/>
        <label>1</label>
    </ligand>
</feature>
<dbReference type="InterPro" id="IPR020848">
    <property type="entry name" value="AP_endonuclease_F1_CS"/>
</dbReference>
<dbReference type="Pfam" id="PF03372">
    <property type="entry name" value="Exo_endo_phos"/>
    <property type="match status" value="1"/>
</dbReference>
<organism evidence="12 14">
    <name type="scientific">Strigomonas culicis</name>
    <dbReference type="NCBI Taxonomy" id="28005"/>
    <lineage>
        <taxon>Eukaryota</taxon>
        <taxon>Discoba</taxon>
        <taxon>Euglenozoa</taxon>
        <taxon>Kinetoplastea</taxon>
        <taxon>Metakinetoplastina</taxon>
        <taxon>Trypanosomatida</taxon>
        <taxon>Trypanosomatidae</taxon>
        <taxon>Strigomonadinae</taxon>
        <taxon>Strigomonas</taxon>
    </lineage>
</organism>
<keyword evidence="12" id="KW-0540">Nuclease</keyword>
<proteinExistence type="inferred from homology"/>
<evidence type="ECO:0000256" key="10">
    <source>
        <dbReference type="SAM" id="MobiDB-lite"/>
    </source>
</evidence>
<comment type="caution">
    <text evidence="12">The sequence shown here is derived from an EMBL/GenBank/DDBJ whole genome shotgun (WGS) entry which is preliminary data.</text>
</comment>
<comment type="cofactor">
    <cofactor evidence="7 9">
        <name>Mg(2+)</name>
        <dbReference type="ChEBI" id="CHEBI:18420"/>
    </cofactor>
    <cofactor evidence="7 9">
        <name>Mn(2+)</name>
        <dbReference type="ChEBI" id="CHEBI:29035"/>
    </cofactor>
    <text evidence="7 9">Probably binds two magnesium or manganese ions per subunit.</text>
</comment>
<dbReference type="GO" id="GO:0008081">
    <property type="term" value="F:phosphoric diester hydrolase activity"/>
    <property type="evidence" value="ECO:0007669"/>
    <property type="project" value="TreeGrafter"/>
</dbReference>
<feature type="domain" description="Endonuclease/exonuclease/phosphatase" evidence="11">
    <location>
        <begin position="109"/>
        <end position="402"/>
    </location>
</feature>
<dbReference type="CDD" id="cd09087">
    <property type="entry name" value="Ape1-like_AP-endo"/>
    <property type="match status" value="1"/>
</dbReference>
<feature type="active site" description="Proton donor/acceptor" evidence="6">
    <location>
        <position position="300"/>
    </location>
</feature>
<dbReference type="PANTHER" id="PTHR22748:SF6">
    <property type="entry name" value="DNA-(APURINIC OR APYRIMIDINIC SITE) ENDONUCLEASE"/>
    <property type="match status" value="1"/>
</dbReference>
<dbReference type="GO" id="GO:0008311">
    <property type="term" value="F:double-stranded DNA 3'-5' DNA exonuclease activity"/>
    <property type="evidence" value="ECO:0007669"/>
    <property type="project" value="TreeGrafter"/>
</dbReference>
<reference evidence="12 14" key="1">
    <citation type="journal article" date="2013" name="PLoS ONE">
        <title>Predicting the Proteins of Angomonas deanei, Strigomonas culicis and Their Respective Endosymbionts Reveals New Aspects of the Trypanosomatidae Family.</title>
        <authorList>
            <person name="Motta M.C."/>
            <person name="Martins A.C."/>
            <person name="de Souza S.S."/>
            <person name="Catta-Preta C.M."/>
            <person name="Silva R."/>
            <person name="Klein C.C."/>
            <person name="de Almeida L.G."/>
            <person name="de Lima Cunha O."/>
            <person name="Ciapina L.P."/>
            <person name="Brocchi M."/>
            <person name="Colabardini A.C."/>
            <person name="de Araujo Lima B."/>
            <person name="Machado C.R."/>
            <person name="de Almeida Soares C.M."/>
            <person name="Probst C.M."/>
            <person name="de Menezes C.B."/>
            <person name="Thompson C.E."/>
            <person name="Bartholomeu D.C."/>
            <person name="Gradia D.F."/>
            <person name="Pavoni D.P."/>
            <person name="Grisard E.C."/>
            <person name="Fantinatti-Garboggini F."/>
            <person name="Marchini F.K."/>
            <person name="Rodrigues-Luiz G.F."/>
            <person name="Wagner G."/>
            <person name="Goldman G.H."/>
            <person name="Fietto J.L."/>
            <person name="Elias M.C."/>
            <person name="Goldman M.H."/>
            <person name="Sagot M.F."/>
            <person name="Pereira M."/>
            <person name="Stoco P.H."/>
            <person name="de Mendonca-Neto R.P."/>
            <person name="Teixeira S.M."/>
            <person name="Maciel T.E."/>
            <person name="de Oliveira Mendes T.A."/>
            <person name="Urmenyi T.P."/>
            <person name="de Souza W."/>
            <person name="Schenkman S."/>
            <person name="de Vasconcelos A.T."/>
        </authorList>
    </citation>
    <scope>NUCLEOTIDE SEQUENCE [LARGE SCALE GENOMIC DNA]</scope>
</reference>
<accession>S9UGF6</accession>
<evidence type="ECO:0000256" key="6">
    <source>
        <dbReference type="PIRSR" id="PIRSR604808-1"/>
    </source>
</evidence>
<dbReference type="GO" id="GO:0046872">
    <property type="term" value="F:metal ion binding"/>
    <property type="evidence" value="ECO:0007669"/>
    <property type="project" value="UniProtKB-KW"/>
</dbReference>
<evidence type="ECO:0000256" key="3">
    <source>
        <dbReference type="ARBA" id="ARBA00022723"/>
    </source>
</evidence>
<evidence type="ECO:0000256" key="5">
    <source>
        <dbReference type="ARBA" id="ARBA00022842"/>
    </source>
</evidence>
<sequence>MPPKPTSPARSKSPARRKHGRSTSPARDPPAEGKPAAARRRTKSPPTPPGDAPAKVIGNRVSGPVKRSPAALVALSEKKSKESIWDAVEPFKRQTSDSQFDAAQMLKFITWNVAGLRGMLKKDEKVIANFLKTESPDVLCLQETKLNVGDEAANDALGVVEGYTFADHPCRAKKGYSGTRTYIKTSSMLQLLHAHHTRGFHLPGQGGAAAASGDAEGRVLSTFFNLPGRKSEAALPALAIINTYVPNSGMTLDRLPYRTQEFDAEMRTYLADVARLCHANGAKASGAAAPPVGGFIWTGDLNVAERDFDRYYSGTFKTMQDCSGFTPEERWSFRETLKKTDAVDTFRHFYPNAGPAYTFWSARLNGRAKGLGWRLDYFVVSANLAPSVVDCFPMQHVMGSDHCPVQMWLRKS</sequence>
<dbReference type="InterPro" id="IPR005135">
    <property type="entry name" value="Endo/exonuclease/phosphatase"/>
</dbReference>
<dbReference type="InterPro" id="IPR020847">
    <property type="entry name" value="AP_endonuclease_F1_BS"/>
</dbReference>
<comment type="similarity">
    <text evidence="2 9">Belongs to the DNA repair enzymes AP/ExoA family.</text>
</comment>
<dbReference type="EC" id="3.1.-.-" evidence="9"/>
<dbReference type="GO" id="GO:0003906">
    <property type="term" value="F:DNA-(apurinic or apyrimidinic site) endonuclease activity"/>
    <property type="evidence" value="ECO:0007669"/>
    <property type="project" value="TreeGrafter"/>
</dbReference>
<keyword evidence="9" id="KW-0227">DNA damage</keyword>
<feature type="binding site" evidence="7">
    <location>
        <position position="402"/>
    </location>
    <ligand>
        <name>Mg(2+)</name>
        <dbReference type="ChEBI" id="CHEBI:18420"/>
        <label>1</label>
    </ligand>
</feature>
<feature type="site" description="Important for catalytic activity" evidence="8">
    <location>
        <position position="376"/>
    </location>
</feature>
<feature type="active site" description="Proton acceptor" evidence="6">
    <location>
        <position position="402"/>
    </location>
</feature>
<dbReference type="EMBL" id="ATMH01005350">
    <property type="protein sequence ID" value="EPY28003.1"/>
    <property type="molecule type" value="Genomic_DNA"/>
</dbReference>
<keyword evidence="5 7" id="KW-0460">Magnesium</keyword>
<comment type="cofactor">
    <cofactor evidence="1">
        <name>Mn(2+)</name>
        <dbReference type="ChEBI" id="CHEBI:29035"/>
    </cofactor>
</comment>
<reference evidence="12" key="2">
    <citation type="submission" date="2013-03" db="EMBL/GenBank/DDBJ databases">
        <authorList>
            <person name="Motta M.C.M."/>
            <person name="Martins A.C.A."/>
            <person name="Preta C.M.C.C."/>
            <person name="Silva R."/>
            <person name="de Souza S.S."/>
            <person name="Klein C.C."/>
            <person name="de Almeida L.G.P."/>
            <person name="Cunha O.L."/>
            <person name="Colabardini A.C."/>
            <person name="Lima B.A."/>
            <person name="Machado C.R."/>
            <person name="Soares C.M.A."/>
            <person name="de Menezes C.B.A."/>
            <person name="Bartolomeu D.C."/>
            <person name="Grisard E.C."/>
            <person name="Fantinatti-Garboggini F."/>
            <person name="Rodrigues-Luiz G.F."/>
            <person name="Wagner G."/>
            <person name="Goldman G.H."/>
            <person name="Fietto J.L.R."/>
            <person name="Ciapina L.P."/>
            <person name="Brocchi M."/>
            <person name="Elias M.C."/>
            <person name="Goldman M.H.S."/>
            <person name="Sagot M.-F."/>
            <person name="Pereira M."/>
            <person name="Stoco P.H."/>
            <person name="Teixeira S.M.R."/>
            <person name="de Mendonca-Neto R.P."/>
            <person name="Maciel T.E.F."/>
            <person name="Mendes T.A.O."/>
            <person name="Urmenyi T.P."/>
            <person name="Teixeira M.M.G."/>
            <person name="de Camargo E.F.P."/>
            <person name="de Sousa W."/>
            <person name="Schenkman S."/>
            <person name="de Vasconcelos A.T.R."/>
        </authorList>
    </citation>
    <scope>NUCLEOTIDE SEQUENCE</scope>
</reference>
<evidence type="ECO:0000256" key="4">
    <source>
        <dbReference type="ARBA" id="ARBA00022801"/>
    </source>
</evidence>
<dbReference type="PROSITE" id="PS00727">
    <property type="entry name" value="AP_NUCLEASE_F1_2"/>
    <property type="match status" value="1"/>
</dbReference>
<evidence type="ECO:0000256" key="2">
    <source>
        <dbReference type="ARBA" id="ARBA00007092"/>
    </source>
</evidence>
<feature type="binding site" evidence="7">
    <location>
        <position position="143"/>
    </location>
    <ligand>
        <name>Mg(2+)</name>
        <dbReference type="ChEBI" id="CHEBI:18420"/>
        <label>1</label>
    </ligand>
</feature>
<dbReference type="SUPFAM" id="SSF56219">
    <property type="entry name" value="DNase I-like"/>
    <property type="match status" value="1"/>
</dbReference>
<feature type="active site" evidence="6">
    <location>
        <position position="244"/>
    </location>
</feature>
<keyword evidence="4" id="KW-0378">Hydrolase</keyword>
<feature type="region of interest" description="Disordered" evidence="10">
    <location>
        <begin position="1"/>
        <end position="63"/>
    </location>
</feature>
<feature type="site" description="Transition state stabilizer" evidence="8">
    <location>
        <position position="302"/>
    </location>
</feature>
<evidence type="ECO:0000313" key="14">
    <source>
        <dbReference type="Proteomes" id="UP000015354"/>
    </source>
</evidence>
<dbReference type="AlphaFoldDB" id="S9UGF6"/>
<dbReference type="GO" id="GO:0006284">
    <property type="term" value="P:base-excision repair"/>
    <property type="evidence" value="ECO:0007669"/>
    <property type="project" value="TreeGrafter"/>
</dbReference>
<feature type="site" description="Interaction with DNA substrate" evidence="8">
    <location>
        <position position="402"/>
    </location>
</feature>
<dbReference type="PROSITE" id="PS51435">
    <property type="entry name" value="AP_NUCLEASE_F1_4"/>
    <property type="match status" value="1"/>
</dbReference>
<evidence type="ECO:0000256" key="8">
    <source>
        <dbReference type="PIRSR" id="PIRSR604808-3"/>
    </source>
</evidence>
<keyword evidence="9" id="KW-0234">DNA repair</keyword>
<dbReference type="NCBIfam" id="TIGR00633">
    <property type="entry name" value="xth"/>
    <property type="match status" value="1"/>
</dbReference>
<keyword evidence="14" id="KW-1185">Reference proteome</keyword>
<feature type="binding site" evidence="7">
    <location>
        <position position="300"/>
    </location>
    <ligand>
        <name>Mg(2+)</name>
        <dbReference type="ChEBI" id="CHEBI:18420"/>
        <label>1</label>
    </ligand>
</feature>
<name>S9UGF6_9TRYP</name>
<feature type="binding site" evidence="7">
    <location>
        <position position="112"/>
    </location>
    <ligand>
        <name>Mg(2+)</name>
        <dbReference type="ChEBI" id="CHEBI:18420"/>
        <label>1</label>
    </ligand>
</feature>
<dbReference type="Proteomes" id="UP000015354">
    <property type="component" value="Unassembled WGS sequence"/>
</dbReference>
<evidence type="ECO:0000259" key="11">
    <source>
        <dbReference type="Pfam" id="PF03372"/>
    </source>
</evidence>
<dbReference type="PANTHER" id="PTHR22748">
    <property type="entry name" value="AP ENDONUCLEASE"/>
    <property type="match status" value="1"/>
</dbReference>
<dbReference type="OrthoDB" id="498125at2759"/>
<dbReference type="InterPro" id="IPR004808">
    <property type="entry name" value="AP_endonuc_1"/>
</dbReference>
<dbReference type="PROSITE" id="PS00726">
    <property type="entry name" value="AP_NUCLEASE_F1_1"/>
    <property type="match status" value="1"/>
</dbReference>
<keyword evidence="3 7" id="KW-0479">Metal-binding</keyword>
<dbReference type="GO" id="GO:0005634">
    <property type="term" value="C:nucleus"/>
    <property type="evidence" value="ECO:0007669"/>
    <property type="project" value="TreeGrafter"/>
</dbReference>
<keyword evidence="7" id="KW-0464">Manganese</keyword>